<dbReference type="EMBL" id="JBHPEI010000026">
    <property type="protein sequence ID" value="MFC1799736.1"/>
    <property type="molecule type" value="Genomic_DNA"/>
</dbReference>
<comment type="caution">
    <text evidence="6">Lacks conserved residue(s) required for the propagation of feature annotation.</text>
</comment>
<dbReference type="InterPro" id="IPR027417">
    <property type="entry name" value="P-loop_NTPase"/>
</dbReference>
<dbReference type="InterPro" id="IPR009019">
    <property type="entry name" value="KH_sf_prok-type"/>
</dbReference>
<keyword evidence="6" id="KW-0699">rRNA-binding</keyword>
<evidence type="ECO:0000256" key="3">
    <source>
        <dbReference type="ARBA" id="ARBA00022741"/>
    </source>
</evidence>
<comment type="similarity">
    <text evidence="1 6 7">Belongs to the TRAFAC class TrmE-Era-EngA-EngB-Septin-like GTPase superfamily. Era GTPase family.</text>
</comment>
<feature type="region of interest" description="G5" evidence="7">
    <location>
        <begin position="156"/>
        <end position="158"/>
    </location>
</feature>
<keyword evidence="5 6" id="KW-0342">GTP-binding</keyword>
<dbReference type="NCBIfam" id="NF000908">
    <property type="entry name" value="PRK00089.1"/>
    <property type="match status" value="1"/>
</dbReference>
<keyword evidence="6" id="KW-0690">Ribosome biogenesis</keyword>
<feature type="binding site" evidence="6">
    <location>
        <begin position="18"/>
        <end position="25"/>
    </location>
    <ligand>
        <name>GTP</name>
        <dbReference type="ChEBI" id="CHEBI:37565"/>
    </ligand>
</feature>
<dbReference type="SUPFAM" id="SSF52540">
    <property type="entry name" value="P-loop containing nucleoside triphosphate hydrolases"/>
    <property type="match status" value="1"/>
</dbReference>
<feature type="domain" description="Era-type G" evidence="8">
    <location>
        <begin position="10"/>
        <end position="180"/>
    </location>
</feature>
<keyword evidence="3 6" id="KW-0547">Nucleotide-binding</keyword>
<evidence type="ECO:0000256" key="1">
    <source>
        <dbReference type="ARBA" id="ARBA00007921"/>
    </source>
</evidence>
<keyword evidence="4 6" id="KW-0694">RNA-binding</keyword>
<dbReference type="InterPro" id="IPR005225">
    <property type="entry name" value="Small_GTP-bd"/>
</dbReference>
<dbReference type="NCBIfam" id="TIGR00231">
    <property type="entry name" value="small_GTP"/>
    <property type="match status" value="1"/>
</dbReference>
<evidence type="ECO:0000256" key="6">
    <source>
        <dbReference type="HAMAP-Rule" id="MF_00367"/>
    </source>
</evidence>
<dbReference type="InterPro" id="IPR030388">
    <property type="entry name" value="G_ERA_dom"/>
</dbReference>
<dbReference type="InterPro" id="IPR006073">
    <property type="entry name" value="GTP-bd"/>
</dbReference>
<evidence type="ECO:0000256" key="4">
    <source>
        <dbReference type="ARBA" id="ARBA00022884"/>
    </source>
</evidence>
<dbReference type="InterPro" id="IPR005662">
    <property type="entry name" value="GTPase_Era-like"/>
</dbReference>
<sequence length="300" mass="33893">METTPDQDIICGYVAVVGRPNVGKSTLVNRMLRFPLSIVTPKPQTTRHKVLGILSEEGVQVIFLDSPGIMTPHYALQNLMLGNAWSAIEGADLVLLLVDPRARRLEAGSEMLEKLAGMDKKVILALNKTDKVSKPELLPLIEYYHGLGFFEEIVPISALTGDGLDSLKEAVKTRLPRRPPFYPLDDLTDRPQRFFVSEIIRQKVFEHFGEEIPYSVAVVIEEYKERKDAKDYIRAIIVCERTSQKRMLIGSKGEAVKTFGQAARDEIEAFVGKGVFLELKVDVMKNWRKDENQIRRLGQI</sequence>
<comment type="caution">
    <text evidence="9">The sequence shown here is derived from an EMBL/GenBank/DDBJ whole genome shotgun (WGS) entry which is preliminary data.</text>
</comment>
<dbReference type="Pfam" id="PF01926">
    <property type="entry name" value="MMR_HSR1"/>
    <property type="match status" value="1"/>
</dbReference>
<dbReference type="NCBIfam" id="TIGR00436">
    <property type="entry name" value="era"/>
    <property type="match status" value="1"/>
</dbReference>
<dbReference type="CDD" id="cd04163">
    <property type="entry name" value="Era"/>
    <property type="match status" value="1"/>
</dbReference>
<accession>A0ABV6YNU3</accession>
<dbReference type="Gene3D" id="3.30.300.20">
    <property type="match status" value="1"/>
</dbReference>
<feature type="region of interest" description="G4" evidence="7">
    <location>
        <begin position="127"/>
        <end position="130"/>
    </location>
</feature>
<dbReference type="PANTHER" id="PTHR42698">
    <property type="entry name" value="GTPASE ERA"/>
    <property type="match status" value="1"/>
</dbReference>
<evidence type="ECO:0000256" key="7">
    <source>
        <dbReference type="PROSITE-ProRule" id="PRU01050"/>
    </source>
</evidence>
<dbReference type="Gene3D" id="3.40.50.300">
    <property type="entry name" value="P-loop containing nucleotide triphosphate hydrolases"/>
    <property type="match status" value="1"/>
</dbReference>
<proteinExistence type="inferred from homology"/>
<evidence type="ECO:0000313" key="10">
    <source>
        <dbReference type="Proteomes" id="UP001594288"/>
    </source>
</evidence>
<dbReference type="SUPFAM" id="SSF54814">
    <property type="entry name" value="Prokaryotic type KH domain (KH-domain type II)"/>
    <property type="match status" value="1"/>
</dbReference>
<feature type="region of interest" description="G1" evidence="7">
    <location>
        <begin position="18"/>
        <end position="25"/>
    </location>
</feature>
<feature type="binding site" evidence="6">
    <location>
        <begin position="127"/>
        <end position="130"/>
    </location>
    <ligand>
        <name>GTP</name>
        <dbReference type="ChEBI" id="CHEBI:37565"/>
    </ligand>
</feature>
<dbReference type="PROSITE" id="PS51713">
    <property type="entry name" value="G_ERA"/>
    <property type="match status" value="1"/>
</dbReference>
<comment type="function">
    <text evidence="6">An essential GTPase that binds both GDP and GTP, with rapid nucleotide exchange. Plays a role in 16S rRNA processing and 30S ribosomal subunit biogenesis and possibly also in cell cycle regulation and energy metabolism.</text>
</comment>
<dbReference type="HAMAP" id="MF_00367">
    <property type="entry name" value="GTPase_Era"/>
    <property type="match status" value="1"/>
</dbReference>
<dbReference type="Proteomes" id="UP001594288">
    <property type="component" value="Unassembled WGS sequence"/>
</dbReference>
<gene>
    <name evidence="6 9" type="primary">era</name>
    <name evidence="9" type="ORF">ACFL2Z_02355</name>
</gene>
<dbReference type="Pfam" id="PF07650">
    <property type="entry name" value="KH_2"/>
    <property type="match status" value="1"/>
</dbReference>
<comment type="subcellular location">
    <subcellularLocation>
        <location evidence="6">Cytoplasm</location>
    </subcellularLocation>
    <subcellularLocation>
        <location evidence="6">Cell membrane</location>
        <topology evidence="6">Peripheral membrane protein</topology>
    </subcellularLocation>
</comment>
<organism evidence="9 10">
    <name type="scientific">Eiseniibacteriota bacterium</name>
    <dbReference type="NCBI Taxonomy" id="2212470"/>
    <lineage>
        <taxon>Bacteria</taxon>
        <taxon>Candidatus Eiseniibacteriota</taxon>
    </lineage>
</organism>
<protein>
    <recommendedName>
        <fullName evidence="2 6">GTPase Era</fullName>
    </recommendedName>
</protein>
<name>A0ABV6YNU3_UNCEI</name>
<feature type="region of interest" description="G3" evidence="7">
    <location>
        <begin position="65"/>
        <end position="68"/>
    </location>
</feature>
<evidence type="ECO:0000256" key="2">
    <source>
        <dbReference type="ARBA" id="ARBA00020484"/>
    </source>
</evidence>
<evidence type="ECO:0000256" key="5">
    <source>
        <dbReference type="ARBA" id="ARBA00023134"/>
    </source>
</evidence>
<dbReference type="CDD" id="cd22534">
    <property type="entry name" value="KH-II_Era"/>
    <property type="match status" value="1"/>
</dbReference>
<keyword evidence="10" id="KW-1185">Reference proteome</keyword>
<keyword evidence="6" id="KW-0472">Membrane</keyword>
<evidence type="ECO:0000259" key="8">
    <source>
        <dbReference type="PROSITE" id="PS51713"/>
    </source>
</evidence>
<feature type="region of interest" description="G2" evidence="7">
    <location>
        <begin position="44"/>
        <end position="48"/>
    </location>
</feature>
<keyword evidence="6" id="KW-0963">Cytoplasm</keyword>
<dbReference type="PANTHER" id="PTHR42698:SF2">
    <property type="entry name" value="GTPASE ERA-LIKE, CHLOROPLASTIC"/>
    <property type="match status" value="1"/>
</dbReference>
<comment type="subunit">
    <text evidence="6">Monomer.</text>
</comment>
<dbReference type="InterPro" id="IPR004044">
    <property type="entry name" value="KH_dom_type_2"/>
</dbReference>
<keyword evidence="6" id="KW-1003">Cell membrane</keyword>
<evidence type="ECO:0000313" key="9">
    <source>
        <dbReference type="EMBL" id="MFC1799736.1"/>
    </source>
</evidence>
<reference evidence="9 10" key="1">
    <citation type="submission" date="2024-09" db="EMBL/GenBank/DDBJ databases">
        <authorList>
            <person name="D'Angelo T."/>
        </authorList>
    </citation>
    <scope>NUCLEOTIDE SEQUENCE [LARGE SCALE GENOMIC DNA]</scope>
    <source>
        <strain evidence="9">SAG AM-311-F02</strain>
    </source>
</reference>
<dbReference type="InterPro" id="IPR015946">
    <property type="entry name" value="KH_dom-like_a/b"/>
</dbReference>